<evidence type="ECO:0000313" key="3">
    <source>
        <dbReference type="Proteomes" id="UP000314960"/>
    </source>
</evidence>
<protein>
    <submittedName>
        <fullName evidence="2">Uncharacterized protein</fullName>
    </submittedName>
</protein>
<sequence length="292" mass="33879">MGFEIARNEDNNTLLTFDEIRKSDDLDNLRYKLLCPTPNCKAHLSYVASIHPYIKTRNESEHSDFCEYKKDEGAKEIIRKKAKEKILVNLGEADVYARLDDLGDDLYPNRVKKPRKKRGKKSNKTDSESGDGVQLIPGENGIDINELSSDKKRFVGPRVPKKTLTEFTAQDKGRIFKIPAKLLSIEKNSDRRYYLKIKSIEGNKKGTLILKEAFFSRNIQNINVFLDFLMNVVNEKKIEVKVAAYGTLINFENRDFEIFKDYGLRFFTENKGVIRKDSLVLFYNYYANKKFN</sequence>
<proteinExistence type="predicted"/>
<evidence type="ECO:0000256" key="1">
    <source>
        <dbReference type="SAM" id="MobiDB-lite"/>
    </source>
</evidence>
<organism evidence="2 3">
    <name type="scientific">Liquorilactobacillus hordei</name>
    <dbReference type="NCBI Taxonomy" id="468911"/>
    <lineage>
        <taxon>Bacteria</taxon>
        <taxon>Bacillati</taxon>
        <taxon>Bacillota</taxon>
        <taxon>Bacilli</taxon>
        <taxon>Lactobacillales</taxon>
        <taxon>Lactobacillaceae</taxon>
        <taxon>Liquorilactobacillus</taxon>
    </lineage>
</organism>
<dbReference type="KEGG" id="lhw:BSQ49_05030"/>
<gene>
    <name evidence="2" type="ORF">BSQ49_05030</name>
</gene>
<dbReference type="AlphaFoldDB" id="A0A3Q8CC04"/>
<dbReference type="Proteomes" id="UP000314960">
    <property type="component" value="Chromosome"/>
</dbReference>
<accession>A0A3Q8CC04</accession>
<reference evidence="2 3" key="1">
    <citation type="submission" date="2016-11" db="EMBL/GenBank/DDBJ databases">
        <title>Interaction between Lactobacillus species and yeast in water kefir.</title>
        <authorList>
            <person name="Behr J."/>
            <person name="Xu D."/>
            <person name="Vogel R.F."/>
        </authorList>
    </citation>
    <scope>NUCLEOTIDE SEQUENCE [LARGE SCALE GENOMIC DNA]</scope>
    <source>
        <strain evidence="2 3">TMW 1.1822</strain>
    </source>
</reference>
<evidence type="ECO:0000313" key="2">
    <source>
        <dbReference type="EMBL" id="AUJ29618.1"/>
    </source>
</evidence>
<name>A0A3Q8CC04_9LACO</name>
<feature type="compositionally biased region" description="Basic residues" evidence="1">
    <location>
        <begin position="110"/>
        <end position="122"/>
    </location>
</feature>
<dbReference type="EMBL" id="CP018176">
    <property type="protein sequence ID" value="AUJ29618.1"/>
    <property type="molecule type" value="Genomic_DNA"/>
</dbReference>
<feature type="region of interest" description="Disordered" evidence="1">
    <location>
        <begin position="107"/>
        <end position="135"/>
    </location>
</feature>
<dbReference type="RefSeq" id="WP_141053213.1">
    <property type="nucleotide sequence ID" value="NZ_CP018176.1"/>
</dbReference>